<dbReference type="EMBL" id="VIIS01001976">
    <property type="protein sequence ID" value="KAF0290181.1"/>
    <property type="molecule type" value="Genomic_DNA"/>
</dbReference>
<keyword evidence="2" id="KW-1133">Transmembrane helix</keyword>
<protein>
    <recommendedName>
        <fullName evidence="5">Retrotransposon gag domain-containing protein</fullName>
    </recommendedName>
</protein>
<proteinExistence type="predicted"/>
<organism evidence="3 4">
    <name type="scientific">Amphibalanus amphitrite</name>
    <name type="common">Striped barnacle</name>
    <name type="synonym">Balanus amphitrite</name>
    <dbReference type="NCBI Taxonomy" id="1232801"/>
    <lineage>
        <taxon>Eukaryota</taxon>
        <taxon>Metazoa</taxon>
        <taxon>Ecdysozoa</taxon>
        <taxon>Arthropoda</taxon>
        <taxon>Crustacea</taxon>
        <taxon>Multicrustacea</taxon>
        <taxon>Cirripedia</taxon>
        <taxon>Thoracica</taxon>
        <taxon>Thoracicalcarea</taxon>
        <taxon>Balanomorpha</taxon>
        <taxon>Balanoidea</taxon>
        <taxon>Balanidae</taxon>
        <taxon>Amphibalaninae</taxon>
        <taxon>Amphibalanus</taxon>
    </lineage>
</organism>
<evidence type="ECO:0000256" key="1">
    <source>
        <dbReference type="SAM" id="MobiDB-lite"/>
    </source>
</evidence>
<sequence length="393" mass="42967">MDHHILLMSHFEHFSGTGSQNWQQWVRRFEAKTSALPAADRLPCLISVLQGGALDFFASLPEQIRGDYQTTKNALAERYSQLQNPLQAQVELARACQQPGETVSDFADRLRQLGRLAHPQAVQDDPTLDASLRGLFICGLRDAGLKSVLCNKSPDSMDAAVRIAREIKSQQTALVAMQQFGTAAGAHEAMTPQVMVASSGSSGVNQAVVLQSLERRMDDIQQALQQLCTDGPRRQNAGLAEDGNGGNRRSSLQKRDTEYAQELGSPEYSNNYYQQQYRPRPVKKASYSPFGWVQNLFRRSSYDSYDSGSSGYSAPSYGPSYHAPAKGGPGIADIILPIILICAGLGLAALAAAAFGSALTSSGRGLDTDEWEVDHSVWMNQLQKDFEDSWSTE</sequence>
<accession>A0A6A4VLF4</accession>
<dbReference type="PANTHER" id="PTHR33223">
    <property type="entry name" value="CCHC-TYPE DOMAIN-CONTAINING PROTEIN"/>
    <property type="match status" value="1"/>
</dbReference>
<dbReference type="OrthoDB" id="6400494at2759"/>
<evidence type="ECO:0000256" key="2">
    <source>
        <dbReference type="SAM" id="Phobius"/>
    </source>
</evidence>
<evidence type="ECO:0000313" key="3">
    <source>
        <dbReference type="EMBL" id="KAF0290181.1"/>
    </source>
</evidence>
<keyword evidence="2" id="KW-0812">Transmembrane</keyword>
<keyword evidence="2" id="KW-0472">Membrane</keyword>
<gene>
    <name evidence="3" type="ORF">FJT64_011622</name>
</gene>
<evidence type="ECO:0008006" key="5">
    <source>
        <dbReference type="Google" id="ProtNLM"/>
    </source>
</evidence>
<dbReference type="AlphaFoldDB" id="A0A6A4VLF4"/>
<feature type="transmembrane region" description="Helical" evidence="2">
    <location>
        <begin position="334"/>
        <end position="355"/>
    </location>
</feature>
<keyword evidence="4" id="KW-1185">Reference proteome</keyword>
<dbReference type="Proteomes" id="UP000440578">
    <property type="component" value="Unassembled WGS sequence"/>
</dbReference>
<name>A0A6A4VLF4_AMPAM</name>
<dbReference type="PANTHER" id="PTHR33223:SF6">
    <property type="entry name" value="CCHC-TYPE DOMAIN-CONTAINING PROTEIN"/>
    <property type="match status" value="1"/>
</dbReference>
<evidence type="ECO:0000313" key="4">
    <source>
        <dbReference type="Proteomes" id="UP000440578"/>
    </source>
</evidence>
<comment type="caution">
    <text evidence="3">The sequence shown here is derived from an EMBL/GenBank/DDBJ whole genome shotgun (WGS) entry which is preliminary data.</text>
</comment>
<feature type="region of interest" description="Disordered" evidence="1">
    <location>
        <begin position="229"/>
        <end position="265"/>
    </location>
</feature>
<reference evidence="3 4" key="1">
    <citation type="submission" date="2019-07" db="EMBL/GenBank/DDBJ databases">
        <title>Draft genome assembly of a fouling barnacle, Amphibalanus amphitrite (Darwin, 1854): The first reference genome for Thecostraca.</title>
        <authorList>
            <person name="Kim W."/>
        </authorList>
    </citation>
    <scope>NUCLEOTIDE SEQUENCE [LARGE SCALE GENOMIC DNA]</scope>
    <source>
        <strain evidence="3">SNU_AA5</strain>
        <tissue evidence="3">Soma without cirri and trophi</tissue>
    </source>
</reference>